<dbReference type="STRING" id="176090.SSIN_1589"/>
<name>A0A0A0DI58_9STRE</name>
<accession>A0A0A0DI58</accession>
<dbReference type="EMBL" id="JPEN01000091">
    <property type="protein sequence ID" value="KGM36657.1"/>
    <property type="molecule type" value="Genomic_DNA"/>
</dbReference>
<gene>
    <name evidence="1" type="ORF">SSIN_1589</name>
</gene>
<evidence type="ECO:0000313" key="2">
    <source>
        <dbReference type="Proteomes" id="UP000030019"/>
    </source>
</evidence>
<dbReference type="PATRIC" id="fig|176090.4.peg.1537"/>
<evidence type="ECO:0000313" key="1">
    <source>
        <dbReference type="EMBL" id="KGM36657.1"/>
    </source>
</evidence>
<reference evidence="1 2" key="1">
    <citation type="submission" date="2014-06" db="EMBL/GenBank/DDBJ databases">
        <authorList>
            <person name="Teng J.L."/>
            <person name="Huang Y."/>
            <person name="Tse H."/>
            <person name="Lau S.K."/>
            <person name="Woo P.C."/>
        </authorList>
    </citation>
    <scope>NUCLEOTIDE SEQUENCE [LARGE SCALE GENOMIC DNA]</scope>
    <source>
        <strain evidence="1 2">HKU4</strain>
    </source>
</reference>
<keyword evidence="2" id="KW-1185">Reference proteome</keyword>
<dbReference type="eggNOG" id="ENOG502ZPYH">
    <property type="taxonomic scope" value="Bacteria"/>
</dbReference>
<comment type="caution">
    <text evidence="1">The sequence shown here is derived from an EMBL/GenBank/DDBJ whole genome shotgun (WGS) entry which is preliminary data.</text>
</comment>
<sequence length="590" mass="68471">MKSNRKIESLGVGKLSDLINDNDLLQAYIDSNDKTPMWDGEVHVLKAASDKKEDIIGRVPIQVKTTQRKTRLNSFDISASDLISYKSDGGIFFFVVFLDSEGKLQKICYRSLLPLTIRNLLRKSKLGKNSQKKSLSVTIYDLNESELYSEMRHFLDERMRQISFSNDKNQLSESIPEDREFRFYFTGSSPISVFEYQKKHEIFPYIIDKSTGAEIPVGNDIKIASIFEETDLIIKLGDEYLFNDVKRIYNSDGSVELRFATGFTISIFSESEREFSFSFERPNSLLEAIYNTRVLLEFSSKGYIYINEHRLNFQSENLRKLNNLNLNEQLTELDNLKNSLEKLGIAKDLDLSEFDDKSRKNLLLLEDGLLKKEKVTLNFDESKLINAKIGNLHYLLMYHQDNVKSGFLVDIFKETPWCRETDEDGNTREISIFDLFSIEDWMQIDNCNIMAVISSYNRLLKSSDSFISANNALIRIIAAYDRIEESNQKMELLSWAKQLSEWNMIHSTDKPRSIINHLQLKQRLEELSENDIEELSSLLIECRTDPEICFGVAVLLKSKLQADLYWRKLSSEKQEAYSDYPIFNLYCKLT</sequence>
<evidence type="ECO:0008006" key="3">
    <source>
        <dbReference type="Google" id="ProtNLM"/>
    </source>
</evidence>
<protein>
    <recommendedName>
        <fullName evidence="3">DUF4365 domain-containing protein</fullName>
    </recommendedName>
</protein>
<proteinExistence type="predicted"/>
<organism evidence="1 2">
    <name type="scientific">Streptococcus sinensis</name>
    <dbReference type="NCBI Taxonomy" id="176090"/>
    <lineage>
        <taxon>Bacteria</taxon>
        <taxon>Bacillati</taxon>
        <taxon>Bacillota</taxon>
        <taxon>Bacilli</taxon>
        <taxon>Lactobacillales</taxon>
        <taxon>Streptococcaceae</taxon>
        <taxon>Streptococcus</taxon>
    </lineage>
</organism>
<dbReference type="RefSeq" id="WP_037617621.1">
    <property type="nucleotide sequence ID" value="NZ_JPEN01000091.1"/>
</dbReference>
<dbReference type="AlphaFoldDB" id="A0A0A0DI58"/>
<dbReference type="Proteomes" id="UP000030019">
    <property type="component" value="Unassembled WGS sequence"/>
</dbReference>